<protein>
    <submittedName>
        <fullName evidence="1">Uncharacterized protein</fullName>
    </submittedName>
</protein>
<organism evidence="1 2">
    <name type="scientific">Gossypium trilobum</name>
    <dbReference type="NCBI Taxonomy" id="34281"/>
    <lineage>
        <taxon>Eukaryota</taxon>
        <taxon>Viridiplantae</taxon>
        <taxon>Streptophyta</taxon>
        <taxon>Embryophyta</taxon>
        <taxon>Tracheophyta</taxon>
        <taxon>Spermatophyta</taxon>
        <taxon>Magnoliopsida</taxon>
        <taxon>eudicotyledons</taxon>
        <taxon>Gunneridae</taxon>
        <taxon>Pentapetalae</taxon>
        <taxon>rosids</taxon>
        <taxon>malvids</taxon>
        <taxon>Malvales</taxon>
        <taxon>Malvaceae</taxon>
        <taxon>Malvoideae</taxon>
        <taxon>Gossypium</taxon>
    </lineage>
</organism>
<evidence type="ECO:0000313" key="2">
    <source>
        <dbReference type="Proteomes" id="UP000593568"/>
    </source>
</evidence>
<reference evidence="1 2" key="1">
    <citation type="journal article" date="2019" name="Genome Biol. Evol.">
        <title>Insights into the evolution of the New World diploid cottons (Gossypium, subgenus Houzingenia) based on genome sequencing.</title>
        <authorList>
            <person name="Grover C.E."/>
            <person name="Arick M.A. 2nd"/>
            <person name="Thrash A."/>
            <person name="Conover J.L."/>
            <person name="Sanders W.S."/>
            <person name="Peterson D.G."/>
            <person name="Frelichowski J.E."/>
            <person name="Scheffler J.A."/>
            <person name="Scheffler B.E."/>
            <person name="Wendel J.F."/>
        </authorList>
    </citation>
    <scope>NUCLEOTIDE SEQUENCE [LARGE SCALE GENOMIC DNA]</scope>
    <source>
        <strain evidence="1">8</strain>
        <tissue evidence="1">Leaf</tissue>
    </source>
</reference>
<comment type="caution">
    <text evidence="1">The sequence shown here is derived from an EMBL/GenBank/DDBJ whole genome shotgun (WGS) entry which is preliminary data.</text>
</comment>
<dbReference type="Proteomes" id="UP000593568">
    <property type="component" value="Unassembled WGS sequence"/>
</dbReference>
<keyword evidence="2" id="KW-1185">Reference proteome</keyword>
<accession>A0A7J9FK15</accession>
<dbReference type="EMBL" id="JABEZW010219644">
    <property type="protein sequence ID" value="MBA0785662.1"/>
    <property type="molecule type" value="Genomic_DNA"/>
</dbReference>
<dbReference type="AlphaFoldDB" id="A0A7J9FK15"/>
<evidence type="ECO:0000313" key="1">
    <source>
        <dbReference type="EMBL" id="MBA0785662.1"/>
    </source>
</evidence>
<gene>
    <name evidence="1" type="ORF">Gotri_024938</name>
</gene>
<sequence length="23" mass="3050">MYWIIRAKVQFDIMSYYYWLVIF</sequence>
<proteinExistence type="predicted"/>
<name>A0A7J9FK15_9ROSI</name>